<proteinExistence type="predicted"/>
<protein>
    <submittedName>
        <fullName evidence="1">Uncharacterized protein</fullName>
    </submittedName>
</protein>
<keyword evidence="2" id="KW-1185">Reference proteome</keyword>
<reference evidence="2" key="1">
    <citation type="journal article" date="2019" name="Int. J. Syst. Evol. Microbiol.">
        <title>The Global Catalogue of Microorganisms (GCM) 10K type strain sequencing project: providing services to taxonomists for standard genome sequencing and annotation.</title>
        <authorList>
            <consortium name="The Broad Institute Genomics Platform"/>
            <consortium name="The Broad Institute Genome Sequencing Center for Infectious Disease"/>
            <person name="Wu L."/>
            <person name="Ma J."/>
        </authorList>
    </citation>
    <scope>NUCLEOTIDE SEQUENCE [LARGE SCALE GENOMIC DNA]</scope>
    <source>
        <strain evidence="2">JCM 18053</strain>
    </source>
</reference>
<sequence length="128" mass="14660">MKSAFKILFGLTLLLSLGFCFFYKPGPVWKDGSYQVYQMDCGKRLGLYSDPGYFGLIPEVVVAAGSNKEWVVAEQNAKGERRFYILRKPVKNEFPDDPEGPFTLDEYNKKVITLGLPPFSWREPHTEK</sequence>
<gene>
    <name evidence="1" type="ORF">GCM10023213_48360</name>
</gene>
<comment type="caution">
    <text evidence="1">The sequence shown here is derived from an EMBL/GenBank/DDBJ whole genome shotgun (WGS) entry which is preliminary data.</text>
</comment>
<accession>A0ABP9PPD3</accession>
<dbReference type="EMBL" id="BAABIA010000017">
    <property type="protein sequence ID" value="GAA5149987.1"/>
    <property type="molecule type" value="Genomic_DNA"/>
</dbReference>
<name>A0ABP9PPD3_9BACT</name>
<dbReference type="RefSeq" id="WP_345739000.1">
    <property type="nucleotide sequence ID" value="NZ_BAABIA010000017.1"/>
</dbReference>
<dbReference type="Proteomes" id="UP001499852">
    <property type="component" value="Unassembled WGS sequence"/>
</dbReference>
<evidence type="ECO:0000313" key="2">
    <source>
        <dbReference type="Proteomes" id="UP001499852"/>
    </source>
</evidence>
<evidence type="ECO:0000313" key="1">
    <source>
        <dbReference type="EMBL" id="GAA5149987.1"/>
    </source>
</evidence>
<organism evidence="1 2">
    <name type="scientific">Prosthecobacter algae</name>
    <dbReference type="NCBI Taxonomy" id="1144682"/>
    <lineage>
        <taxon>Bacteria</taxon>
        <taxon>Pseudomonadati</taxon>
        <taxon>Verrucomicrobiota</taxon>
        <taxon>Verrucomicrobiia</taxon>
        <taxon>Verrucomicrobiales</taxon>
        <taxon>Verrucomicrobiaceae</taxon>
        <taxon>Prosthecobacter</taxon>
    </lineage>
</organism>